<dbReference type="Proteomes" id="UP001484179">
    <property type="component" value="Chromosome 1"/>
</dbReference>
<organism evidence="1 2">
    <name type="scientific">Burkholderia pyrrocinia</name>
    <name type="common">Pseudomonas pyrrocinia</name>
    <dbReference type="NCBI Taxonomy" id="60550"/>
    <lineage>
        <taxon>Bacteria</taxon>
        <taxon>Pseudomonadati</taxon>
        <taxon>Pseudomonadota</taxon>
        <taxon>Betaproteobacteria</taxon>
        <taxon>Burkholderiales</taxon>
        <taxon>Burkholderiaceae</taxon>
        <taxon>Burkholderia</taxon>
        <taxon>Burkholderia cepacia complex</taxon>
    </lineage>
</organism>
<dbReference type="RefSeq" id="WP_342308231.1">
    <property type="nucleotide sequence ID" value="NZ_CP150849.1"/>
</dbReference>
<evidence type="ECO:0000313" key="1">
    <source>
        <dbReference type="EMBL" id="WZW54094.1"/>
    </source>
</evidence>
<evidence type="ECO:0000313" key="2">
    <source>
        <dbReference type="Proteomes" id="UP001484179"/>
    </source>
</evidence>
<gene>
    <name evidence="1" type="ORF">WN985_17190</name>
</gene>
<reference evidence="1 2" key="1">
    <citation type="submission" date="2024-04" db="EMBL/GenBank/DDBJ databases">
        <title>Biological Control Activity of Plant Growth Promoting Rhizobacteria Burkholderia pyrrocinia BX1 against Tobacco black shank Introduction Tobacco black shank (TBS) caused by the oomycete Phytophthora. nicotianae (P. nicotianae) has become a destructive soil.</title>
        <authorList>
            <person name="Liu X."/>
            <person name="Shu C."/>
        </authorList>
    </citation>
    <scope>NUCLEOTIDE SEQUENCE [LARGE SCALE GENOMIC DNA]</scope>
    <source>
        <strain evidence="1 2">BX1</strain>
    </source>
</reference>
<dbReference type="EMBL" id="CP150849">
    <property type="protein sequence ID" value="WZW54094.1"/>
    <property type="molecule type" value="Genomic_DNA"/>
</dbReference>
<keyword evidence="2" id="KW-1185">Reference proteome</keyword>
<accession>A0ABZ3BHP4</accession>
<proteinExistence type="predicted"/>
<protein>
    <submittedName>
        <fullName evidence="1">Uncharacterized protein</fullName>
    </submittedName>
</protein>
<sequence length="171" mass="19451">MTTTIDELRFRINALRTSSKRKEVAEIAFALEYLSLTVSPLPGDIFSLYLEVLSDPLIFSRQGIESFISGIYNDFEKLTIDQKGILLEALVNNSTGYGDENLCFSVGDMIARKYPVQVALDAFRRMWASGEKHSRFIAQFGADVLSLFLPKDGKERNELRKFEREIGLKEQ</sequence>
<name>A0ABZ3BHP4_BURPY</name>